<dbReference type="GO" id="GO:0005509">
    <property type="term" value="F:calcium ion binding"/>
    <property type="evidence" value="ECO:0007669"/>
    <property type="project" value="InterPro"/>
</dbReference>
<feature type="domain" description="EF-hand" evidence="4">
    <location>
        <begin position="116"/>
        <end position="151"/>
    </location>
</feature>
<accession>A0A4D5RA85</accession>
<evidence type="ECO:0000259" key="4">
    <source>
        <dbReference type="PROSITE" id="PS50222"/>
    </source>
</evidence>
<feature type="domain" description="EF-hand" evidence="4">
    <location>
        <begin position="159"/>
        <end position="194"/>
    </location>
</feature>
<evidence type="ECO:0000256" key="1">
    <source>
        <dbReference type="ARBA" id="ARBA00022723"/>
    </source>
</evidence>
<dbReference type="Gene3D" id="1.10.238.10">
    <property type="entry name" value="EF-hand"/>
    <property type="match status" value="2"/>
</dbReference>
<protein>
    <submittedName>
        <fullName evidence="5">Calcyphosin-like protein</fullName>
    </submittedName>
</protein>
<organism evidence="5">
    <name type="scientific">Scolopendra viridis</name>
    <name type="common">Giant centipede</name>
    <dbReference type="NCBI Taxonomy" id="118503"/>
    <lineage>
        <taxon>Eukaryota</taxon>
        <taxon>Metazoa</taxon>
        <taxon>Ecdysozoa</taxon>
        <taxon>Arthropoda</taxon>
        <taxon>Myriapoda</taxon>
        <taxon>Chilopoda</taxon>
        <taxon>Pleurostigmophora</taxon>
        <taxon>Scolopendromorpha</taxon>
        <taxon>Scolopendridae</taxon>
        <taxon>Scolopendra</taxon>
    </lineage>
</organism>
<dbReference type="PROSITE" id="PS00018">
    <property type="entry name" value="EF_HAND_1"/>
    <property type="match status" value="1"/>
</dbReference>
<proteinExistence type="predicted"/>
<evidence type="ECO:0000256" key="2">
    <source>
        <dbReference type="ARBA" id="ARBA00022737"/>
    </source>
</evidence>
<sequence>MFRPQSAQTRNENALRSKSLRQLAVTSDPIERLRLMCLSRGSSGIIGLSRVFRRMDDDGSKLLNFEEFSKGIEEFGLRDLNIEEMKELFSKFDKDGSGSIHYDEFLRTIRPPMTPNRKKLVMEAYAKLDKTGDGQVTIDDLKNVYSVRHHPQFLNGEMTEDQLLTKFLANFEKDSDGVVTTDEFLDYYSGVSASIDTDAYFDLMMRNAWKL</sequence>
<feature type="domain" description="EF-hand" evidence="4">
    <location>
        <begin position="43"/>
        <end position="78"/>
    </location>
</feature>
<dbReference type="PANTHER" id="PTHR34524:SF6">
    <property type="entry name" value="CALCYPHOSINE LIKE"/>
    <property type="match status" value="1"/>
</dbReference>
<feature type="domain" description="EF-hand" evidence="4">
    <location>
        <begin position="80"/>
        <end position="115"/>
    </location>
</feature>
<dbReference type="InterPro" id="IPR018247">
    <property type="entry name" value="EF_Hand_1_Ca_BS"/>
</dbReference>
<dbReference type="EMBL" id="GGNE01000253">
    <property type="protein sequence ID" value="MIC88794.1"/>
    <property type="molecule type" value="Transcribed_RNA"/>
</dbReference>
<dbReference type="InterPro" id="IPR002048">
    <property type="entry name" value="EF_hand_dom"/>
</dbReference>
<evidence type="ECO:0000313" key="5">
    <source>
        <dbReference type="EMBL" id="MIC88794.1"/>
    </source>
</evidence>
<dbReference type="PROSITE" id="PS50222">
    <property type="entry name" value="EF_HAND_2"/>
    <property type="match status" value="4"/>
</dbReference>
<name>A0A4D5RA85_SCOVI</name>
<dbReference type="InterPro" id="IPR011992">
    <property type="entry name" value="EF-hand-dom_pair"/>
</dbReference>
<keyword evidence="2" id="KW-0677">Repeat</keyword>
<dbReference type="PANTHER" id="PTHR34524">
    <property type="entry name" value="CALCYPHOSIN"/>
    <property type="match status" value="1"/>
</dbReference>
<dbReference type="CDD" id="cd00051">
    <property type="entry name" value="EFh"/>
    <property type="match status" value="1"/>
</dbReference>
<dbReference type="InterPro" id="IPR051581">
    <property type="entry name" value="Ca-bind"/>
</dbReference>
<keyword evidence="1" id="KW-0479">Metal-binding</keyword>
<reference evidence="5" key="1">
    <citation type="journal article" date="2018" name="Toxicon">
        <title>Venom-gland transcriptomics and venom proteomics of the giant Florida blue centipede, Scolopendra viridis.</title>
        <authorList>
            <person name="Ward M.J."/>
            <person name="Rokyta D.R."/>
        </authorList>
    </citation>
    <scope>NUCLEOTIDE SEQUENCE</scope>
    <source>
        <tissue evidence="5">Venom gland</tissue>
    </source>
</reference>
<keyword evidence="3" id="KW-0106">Calcium</keyword>
<dbReference type="AlphaFoldDB" id="A0A4D5RA85"/>
<dbReference type="Pfam" id="PF13499">
    <property type="entry name" value="EF-hand_7"/>
    <property type="match status" value="2"/>
</dbReference>
<dbReference type="SUPFAM" id="SSF47473">
    <property type="entry name" value="EF-hand"/>
    <property type="match status" value="1"/>
</dbReference>
<dbReference type="SMART" id="SM00054">
    <property type="entry name" value="EFh"/>
    <property type="match status" value="4"/>
</dbReference>
<evidence type="ECO:0000256" key="3">
    <source>
        <dbReference type="ARBA" id="ARBA00022837"/>
    </source>
</evidence>